<comment type="caution">
    <text evidence="4">The sequence shown here is derived from an EMBL/GenBank/DDBJ whole genome shotgun (WGS) entry which is preliminary data.</text>
</comment>
<sequence>MSNTTPTDDRFHPPADVSTADAAASARETAPQPWLAGRSELVVSALVLAIAVFLTVGIVTMDVPEGTATPGPQFFPTIVAGLLYVLAVLLAVQVVRAPRPVDGDSNVSRVGMSSDMLNDLGDIDTTSEIRVIRSSVHPATKKKIGLTDWKTTGLVLASVIAFILLLQPLGWLLSAAALFWALSRALGSRRPMFDIGVSLIFSSCMQLAFSAGLGLTLPSGILTGVFSWIS</sequence>
<feature type="region of interest" description="Disordered" evidence="1">
    <location>
        <begin position="1"/>
        <end position="24"/>
    </location>
</feature>
<dbReference type="InterPro" id="IPR009936">
    <property type="entry name" value="DUF1468"/>
</dbReference>
<evidence type="ECO:0000313" key="4">
    <source>
        <dbReference type="EMBL" id="MBB5642261.1"/>
    </source>
</evidence>
<evidence type="ECO:0000256" key="1">
    <source>
        <dbReference type="SAM" id="MobiDB-lite"/>
    </source>
</evidence>
<gene>
    <name evidence="4" type="ORF">BJ997_002809</name>
</gene>
<evidence type="ECO:0000259" key="3">
    <source>
        <dbReference type="Pfam" id="PF07331"/>
    </source>
</evidence>
<reference evidence="4 5" key="1">
    <citation type="submission" date="2020-08" db="EMBL/GenBank/DDBJ databases">
        <title>Sequencing the genomes of 1000 actinobacteria strains.</title>
        <authorList>
            <person name="Klenk H.-P."/>
        </authorList>
    </citation>
    <scope>NUCLEOTIDE SEQUENCE [LARGE SCALE GENOMIC DNA]</scope>
    <source>
        <strain evidence="4 5">DSM 21065</strain>
    </source>
</reference>
<keyword evidence="2" id="KW-0472">Membrane</keyword>
<protein>
    <submittedName>
        <fullName evidence="4">Putative tricarboxylic transport membrane protein</fullName>
    </submittedName>
</protein>
<dbReference type="Proteomes" id="UP000561726">
    <property type="component" value="Unassembled WGS sequence"/>
</dbReference>
<dbReference type="Pfam" id="PF07331">
    <property type="entry name" value="TctB"/>
    <property type="match status" value="1"/>
</dbReference>
<dbReference type="RefSeq" id="WP_084141767.1">
    <property type="nucleotide sequence ID" value="NZ_JACHBQ010000001.1"/>
</dbReference>
<evidence type="ECO:0000256" key="2">
    <source>
        <dbReference type="SAM" id="Phobius"/>
    </source>
</evidence>
<feature type="transmembrane region" description="Helical" evidence="2">
    <location>
        <begin position="41"/>
        <end position="61"/>
    </location>
</feature>
<feature type="domain" description="DUF1468" evidence="3">
    <location>
        <begin position="42"/>
        <end position="218"/>
    </location>
</feature>
<dbReference type="EMBL" id="JACHBQ010000001">
    <property type="protein sequence ID" value="MBB5642261.1"/>
    <property type="molecule type" value="Genomic_DNA"/>
</dbReference>
<feature type="transmembrane region" description="Helical" evidence="2">
    <location>
        <begin position="73"/>
        <end position="92"/>
    </location>
</feature>
<keyword evidence="2" id="KW-1133">Transmembrane helix</keyword>
<accession>A0A7W9E4L4</accession>
<evidence type="ECO:0000313" key="5">
    <source>
        <dbReference type="Proteomes" id="UP000561726"/>
    </source>
</evidence>
<feature type="compositionally biased region" description="Low complexity" evidence="1">
    <location>
        <begin position="15"/>
        <end position="24"/>
    </location>
</feature>
<dbReference type="AlphaFoldDB" id="A0A7W9E4L4"/>
<name>A0A7W9E4L4_9MICO</name>
<organism evidence="4 5">
    <name type="scientific">Cryobacterium roopkundense</name>
    <dbReference type="NCBI Taxonomy" id="1001240"/>
    <lineage>
        <taxon>Bacteria</taxon>
        <taxon>Bacillati</taxon>
        <taxon>Actinomycetota</taxon>
        <taxon>Actinomycetes</taxon>
        <taxon>Micrococcales</taxon>
        <taxon>Microbacteriaceae</taxon>
        <taxon>Cryobacterium</taxon>
    </lineage>
</organism>
<keyword evidence="2" id="KW-0812">Transmembrane</keyword>
<feature type="transmembrane region" description="Helical" evidence="2">
    <location>
        <begin position="200"/>
        <end position="229"/>
    </location>
</feature>
<proteinExistence type="predicted"/>
<feature type="transmembrane region" description="Helical" evidence="2">
    <location>
        <begin position="153"/>
        <end position="180"/>
    </location>
</feature>